<feature type="compositionally biased region" description="Basic and acidic residues" evidence="12">
    <location>
        <begin position="201"/>
        <end position="214"/>
    </location>
</feature>
<dbReference type="GO" id="GO:0005886">
    <property type="term" value="C:plasma membrane"/>
    <property type="evidence" value="ECO:0007669"/>
    <property type="project" value="UniProtKB-SubCell"/>
</dbReference>
<name>A0ABD2XIB3_9HYME</name>
<accession>A0ABD2XIB3</accession>
<evidence type="ECO:0000313" key="15">
    <source>
        <dbReference type="Proteomes" id="UP001627154"/>
    </source>
</evidence>
<feature type="region of interest" description="Disordered" evidence="12">
    <location>
        <begin position="171"/>
        <end position="214"/>
    </location>
</feature>
<protein>
    <submittedName>
        <fullName evidence="14">Uncharacterized protein</fullName>
    </submittedName>
</protein>
<dbReference type="InterPro" id="IPR002159">
    <property type="entry name" value="CD36_fam"/>
</dbReference>
<evidence type="ECO:0000256" key="7">
    <source>
        <dbReference type="ARBA" id="ARBA00022989"/>
    </source>
</evidence>
<proteinExistence type="inferred from homology"/>
<evidence type="ECO:0000256" key="13">
    <source>
        <dbReference type="SAM" id="Phobius"/>
    </source>
</evidence>
<comment type="subcellular location">
    <subcellularLocation>
        <location evidence="1">Cell membrane</location>
        <topology evidence="1">Multi-pass membrane protein</topology>
    </subcellularLocation>
</comment>
<keyword evidence="8 13" id="KW-0472">Membrane</keyword>
<sequence length="469" mass="51507">MKLVAYKKYAIYGVALFAISLTWLLVVMPISMRKILRHEVALKKGWPMRGLWEKYPFPLLFHIYVFNVTNPTSVSRGEKPALQQIGPFVYDEWIEKTSVQDHEEDDSVSYLSKRTYRFNAARSKNYTGDEEVVIPHLFAVGLINGVLRMKPDSIILVGNSGARQHPAQARVGVRTGQGARPAVRRPADRLQRRGLRRRHSLQGDRRQVRASEAQARRQEALCALVPRHGKRYHDPGSGAGQARYTRLAGPDQDRLVRQQDQARRLGRRGLRSAPRHGRLALSSVPGSRGPRASHDLHAPVLSQPRGALRGQGGPSGRCPAAALHHRPGRRRPRHGRAQVLLSGRQDRLSASRRLRSVQVSGSAAGHQQSALLSRGSRLSRGHWLGSGARQGQARDRDRRGSAAGDAGAREAALSAQHTAAAGAGGAAGPEIPRGAAAARLGRRDPGPAEEVRRHDRGGARHHRPVQVSI</sequence>
<dbReference type="PANTHER" id="PTHR11923:SF69">
    <property type="entry name" value="SENSORY NEURON MEMBRANE PROTEIN 1"/>
    <property type="match status" value="1"/>
</dbReference>
<dbReference type="EMBL" id="JBJJXI010000022">
    <property type="protein sequence ID" value="KAL3404905.1"/>
    <property type="molecule type" value="Genomic_DNA"/>
</dbReference>
<keyword evidence="5 13" id="KW-0812">Transmembrane</keyword>
<evidence type="ECO:0000256" key="1">
    <source>
        <dbReference type="ARBA" id="ARBA00004651"/>
    </source>
</evidence>
<gene>
    <name evidence="14" type="ORF">TKK_002559</name>
</gene>
<feature type="compositionally biased region" description="Basic residues" evidence="12">
    <location>
        <begin position="323"/>
        <end position="336"/>
    </location>
</feature>
<feature type="compositionally biased region" description="Basic residues" evidence="12">
    <location>
        <begin position="459"/>
        <end position="469"/>
    </location>
</feature>
<reference evidence="14 15" key="1">
    <citation type="journal article" date="2024" name="bioRxiv">
        <title>A reference genome for Trichogramma kaykai: A tiny desert-dwelling parasitoid wasp with competing sex-ratio distorters.</title>
        <authorList>
            <person name="Culotta J."/>
            <person name="Lindsey A.R."/>
        </authorList>
    </citation>
    <scope>NUCLEOTIDE SEQUENCE [LARGE SCALE GENOMIC DNA]</scope>
    <source>
        <strain evidence="14 15">KSX58</strain>
    </source>
</reference>
<evidence type="ECO:0000256" key="6">
    <source>
        <dbReference type="ARBA" id="ARBA00022725"/>
    </source>
</evidence>
<keyword evidence="10" id="KW-0675">Receptor</keyword>
<keyword evidence="15" id="KW-1185">Reference proteome</keyword>
<dbReference type="AlphaFoldDB" id="A0ABD2XIB3"/>
<feature type="compositionally biased region" description="Polar residues" evidence="12">
    <location>
        <begin position="357"/>
        <end position="370"/>
    </location>
</feature>
<keyword evidence="7 13" id="KW-1133">Transmembrane helix</keyword>
<dbReference type="Proteomes" id="UP001627154">
    <property type="component" value="Unassembled WGS sequence"/>
</dbReference>
<evidence type="ECO:0000313" key="14">
    <source>
        <dbReference type="EMBL" id="KAL3404905.1"/>
    </source>
</evidence>
<dbReference type="PANTHER" id="PTHR11923">
    <property type="entry name" value="SCAVENGER RECEPTOR CLASS B TYPE-1 SR-B1"/>
    <property type="match status" value="1"/>
</dbReference>
<evidence type="ECO:0000256" key="2">
    <source>
        <dbReference type="ARBA" id="ARBA00010532"/>
    </source>
</evidence>
<feature type="compositionally biased region" description="Low complexity" evidence="12">
    <location>
        <begin position="371"/>
        <end position="391"/>
    </location>
</feature>
<feature type="transmembrane region" description="Helical" evidence="13">
    <location>
        <begin position="9"/>
        <end position="30"/>
    </location>
</feature>
<dbReference type="Pfam" id="PF01130">
    <property type="entry name" value="CD36"/>
    <property type="match status" value="1"/>
</dbReference>
<feature type="compositionally biased region" description="Basic residues" evidence="12">
    <location>
        <begin position="264"/>
        <end position="278"/>
    </location>
</feature>
<feature type="compositionally biased region" description="Basic and acidic residues" evidence="12">
    <location>
        <begin position="441"/>
        <end position="458"/>
    </location>
</feature>
<evidence type="ECO:0000256" key="10">
    <source>
        <dbReference type="ARBA" id="ARBA00023170"/>
    </source>
</evidence>
<comment type="similarity">
    <text evidence="2">Belongs to the CD36 family.</text>
</comment>
<feature type="compositionally biased region" description="Low complexity" evidence="12">
    <location>
        <begin position="401"/>
        <end position="421"/>
    </location>
</feature>
<feature type="compositionally biased region" description="Basic and acidic residues" evidence="12">
    <location>
        <begin position="251"/>
        <end position="263"/>
    </location>
</feature>
<dbReference type="PRINTS" id="PR01609">
    <property type="entry name" value="CD36FAMILY"/>
</dbReference>
<dbReference type="GO" id="GO:0007608">
    <property type="term" value="P:sensory perception of smell"/>
    <property type="evidence" value="ECO:0007669"/>
    <property type="project" value="UniProtKB-KW"/>
</dbReference>
<keyword evidence="6" id="KW-0552">Olfaction</keyword>
<evidence type="ECO:0000256" key="12">
    <source>
        <dbReference type="SAM" id="MobiDB-lite"/>
    </source>
</evidence>
<evidence type="ECO:0000256" key="9">
    <source>
        <dbReference type="ARBA" id="ARBA00023157"/>
    </source>
</evidence>
<keyword evidence="9" id="KW-1015">Disulfide bond</keyword>
<feature type="region of interest" description="Disordered" evidence="12">
    <location>
        <begin position="226"/>
        <end position="469"/>
    </location>
</feature>
<evidence type="ECO:0000256" key="11">
    <source>
        <dbReference type="ARBA" id="ARBA00023180"/>
    </source>
</evidence>
<keyword evidence="11" id="KW-0325">Glycoprotein</keyword>
<feature type="compositionally biased region" description="Low complexity" evidence="12">
    <location>
        <begin position="428"/>
        <end position="439"/>
    </location>
</feature>
<evidence type="ECO:0000256" key="8">
    <source>
        <dbReference type="ARBA" id="ARBA00023136"/>
    </source>
</evidence>
<keyword evidence="4" id="KW-0716">Sensory transduction</keyword>
<organism evidence="14 15">
    <name type="scientific">Trichogramma kaykai</name>
    <dbReference type="NCBI Taxonomy" id="54128"/>
    <lineage>
        <taxon>Eukaryota</taxon>
        <taxon>Metazoa</taxon>
        <taxon>Ecdysozoa</taxon>
        <taxon>Arthropoda</taxon>
        <taxon>Hexapoda</taxon>
        <taxon>Insecta</taxon>
        <taxon>Pterygota</taxon>
        <taxon>Neoptera</taxon>
        <taxon>Endopterygota</taxon>
        <taxon>Hymenoptera</taxon>
        <taxon>Apocrita</taxon>
        <taxon>Proctotrupomorpha</taxon>
        <taxon>Chalcidoidea</taxon>
        <taxon>Trichogrammatidae</taxon>
        <taxon>Trichogramma</taxon>
    </lineage>
</organism>
<keyword evidence="3" id="KW-1003">Cell membrane</keyword>
<evidence type="ECO:0000256" key="4">
    <source>
        <dbReference type="ARBA" id="ARBA00022606"/>
    </source>
</evidence>
<evidence type="ECO:0000256" key="5">
    <source>
        <dbReference type="ARBA" id="ARBA00022692"/>
    </source>
</evidence>
<comment type="caution">
    <text evidence="14">The sequence shown here is derived from an EMBL/GenBank/DDBJ whole genome shotgun (WGS) entry which is preliminary data.</text>
</comment>
<evidence type="ECO:0000256" key="3">
    <source>
        <dbReference type="ARBA" id="ARBA00022475"/>
    </source>
</evidence>